<name>A0A2V5LDS9_9MICC</name>
<feature type="transmembrane region" description="Helical" evidence="7">
    <location>
        <begin position="263"/>
        <end position="282"/>
    </location>
</feature>
<evidence type="ECO:0000256" key="4">
    <source>
        <dbReference type="ARBA" id="ARBA00022692"/>
    </source>
</evidence>
<dbReference type="PANTHER" id="PTHR23517:SF2">
    <property type="entry name" value="MULTIDRUG RESISTANCE PROTEIN MDTH"/>
    <property type="match status" value="1"/>
</dbReference>
<proteinExistence type="predicted"/>
<dbReference type="PRINTS" id="PR01035">
    <property type="entry name" value="TCRTETA"/>
</dbReference>
<dbReference type="Pfam" id="PF07690">
    <property type="entry name" value="MFS_1"/>
    <property type="match status" value="1"/>
</dbReference>
<feature type="transmembrane region" description="Helical" evidence="7">
    <location>
        <begin position="229"/>
        <end position="257"/>
    </location>
</feature>
<dbReference type="InterPro" id="IPR050171">
    <property type="entry name" value="MFS_Transporters"/>
</dbReference>
<feature type="transmembrane region" description="Helical" evidence="7">
    <location>
        <begin position="52"/>
        <end position="77"/>
    </location>
</feature>
<dbReference type="GO" id="GO:0022857">
    <property type="term" value="F:transmembrane transporter activity"/>
    <property type="evidence" value="ECO:0007669"/>
    <property type="project" value="InterPro"/>
</dbReference>
<feature type="transmembrane region" description="Helical" evidence="7">
    <location>
        <begin position="172"/>
        <end position="194"/>
    </location>
</feature>
<dbReference type="Proteomes" id="UP000247832">
    <property type="component" value="Unassembled WGS sequence"/>
</dbReference>
<evidence type="ECO:0000313" key="9">
    <source>
        <dbReference type="EMBL" id="PYI69779.1"/>
    </source>
</evidence>
<keyword evidence="3" id="KW-1003">Cell membrane</keyword>
<keyword evidence="10" id="KW-1185">Reference proteome</keyword>
<feature type="transmembrane region" description="Helical" evidence="7">
    <location>
        <begin position="294"/>
        <end position="314"/>
    </location>
</feature>
<keyword evidence="4 7" id="KW-0812">Transmembrane</keyword>
<sequence length="424" mass="44902">MFRNPMTVAVEGLQELRRNGKVSTAVFVDTVGVGLMAPISLVYFTLTTNVTLAQLGITLTLATLASLPVGLLGGVIVDRFGVKAAMVSNNIVSAMGFLMYIFAQEPIGIFIALFLVASSERVYWASWSSYIHQMSAGRPFEKWFAFIEAVKAGAMGLGAILGAVLLSTAGTLPAHLVVLLNVATSLFAAVIFAIQPLEKTRTTPAATEEPELLSALKGFHDVITDPRSLLLAAGAFLLSPIMMLPNIAISVVLVSVWKMPPSVASILFALNVIVVALFQTTITHNVQRFSRASLIWTSAIMIAASAIPLAFIPVLHGMGAWIYVIVVGIILGIVDALYLPATNALMVAVPPEHRQGRSVAVFQTSAAVGMALFPLLVSLLQTPYSALMWIITAVSVMAGAACYSLATANAPANIKYAVSEEVDA</sequence>
<organism evidence="9 10">
    <name type="scientific">Arthrobacter livingstonensis</name>
    <dbReference type="NCBI Taxonomy" id="670078"/>
    <lineage>
        <taxon>Bacteria</taxon>
        <taxon>Bacillati</taxon>
        <taxon>Actinomycetota</taxon>
        <taxon>Actinomycetes</taxon>
        <taxon>Micrococcales</taxon>
        <taxon>Micrococcaceae</taxon>
        <taxon>Arthrobacter</taxon>
    </lineage>
</organism>
<feature type="transmembrane region" description="Helical" evidence="7">
    <location>
        <begin position="143"/>
        <end position="166"/>
    </location>
</feature>
<comment type="caution">
    <text evidence="9">The sequence shown here is derived from an EMBL/GenBank/DDBJ whole genome shotgun (WGS) entry which is preliminary data.</text>
</comment>
<feature type="domain" description="Major facilitator superfamily (MFS) profile" evidence="8">
    <location>
        <begin position="227"/>
        <end position="424"/>
    </location>
</feature>
<gene>
    <name evidence="9" type="ORF">CVV68_01335</name>
</gene>
<evidence type="ECO:0000259" key="8">
    <source>
        <dbReference type="PROSITE" id="PS50850"/>
    </source>
</evidence>
<keyword evidence="2" id="KW-0813">Transport</keyword>
<keyword evidence="5 7" id="KW-1133">Transmembrane helix</keyword>
<evidence type="ECO:0000256" key="5">
    <source>
        <dbReference type="ARBA" id="ARBA00022989"/>
    </source>
</evidence>
<protein>
    <recommendedName>
        <fullName evidence="8">Major facilitator superfamily (MFS) profile domain-containing protein</fullName>
    </recommendedName>
</protein>
<evidence type="ECO:0000256" key="1">
    <source>
        <dbReference type="ARBA" id="ARBA00004651"/>
    </source>
</evidence>
<comment type="subcellular location">
    <subcellularLocation>
        <location evidence="1">Cell membrane</location>
        <topology evidence="1">Multi-pass membrane protein</topology>
    </subcellularLocation>
</comment>
<dbReference type="SUPFAM" id="SSF103473">
    <property type="entry name" value="MFS general substrate transporter"/>
    <property type="match status" value="1"/>
</dbReference>
<feature type="transmembrane region" description="Helical" evidence="7">
    <location>
        <begin position="386"/>
        <end position="406"/>
    </location>
</feature>
<dbReference type="AlphaFoldDB" id="A0A2V5LDS9"/>
<evidence type="ECO:0000256" key="7">
    <source>
        <dbReference type="SAM" id="Phobius"/>
    </source>
</evidence>
<dbReference type="InterPro" id="IPR001958">
    <property type="entry name" value="Tet-R_TetA/multi-R_MdtG-like"/>
</dbReference>
<keyword evidence="6 7" id="KW-0472">Membrane</keyword>
<evidence type="ECO:0000313" key="10">
    <source>
        <dbReference type="Proteomes" id="UP000247832"/>
    </source>
</evidence>
<dbReference type="PANTHER" id="PTHR23517">
    <property type="entry name" value="RESISTANCE PROTEIN MDTM, PUTATIVE-RELATED-RELATED"/>
    <property type="match status" value="1"/>
</dbReference>
<evidence type="ECO:0000256" key="2">
    <source>
        <dbReference type="ARBA" id="ARBA00022448"/>
    </source>
</evidence>
<dbReference type="InterPro" id="IPR020846">
    <property type="entry name" value="MFS_dom"/>
</dbReference>
<accession>A0A2V5LDS9</accession>
<feature type="transmembrane region" description="Helical" evidence="7">
    <location>
        <begin position="26"/>
        <end position="46"/>
    </location>
</feature>
<reference evidence="9 10" key="1">
    <citation type="submission" date="2018-05" db="EMBL/GenBank/DDBJ databases">
        <title>Genetic diversity of glacier-inhabiting Cryobacterium bacteria in China and description of Cryobacterium mengkeensis sp. nov. and Arthrobacter glacialis sp. nov.</title>
        <authorList>
            <person name="Liu Q."/>
            <person name="Xin Y.-H."/>
        </authorList>
    </citation>
    <scope>NUCLEOTIDE SEQUENCE [LARGE SCALE GENOMIC DNA]</scope>
    <source>
        <strain evidence="9 10">LI2</strain>
    </source>
</reference>
<dbReference type="InterPro" id="IPR011701">
    <property type="entry name" value="MFS"/>
</dbReference>
<dbReference type="GO" id="GO:0005886">
    <property type="term" value="C:plasma membrane"/>
    <property type="evidence" value="ECO:0007669"/>
    <property type="project" value="UniProtKB-SubCell"/>
</dbReference>
<dbReference type="OrthoDB" id="5379144at2"/>
<feature type="transmembrane region" description="Helical" evidence="7">
    <location>
        <begin position="320"/>
        <end position="339"/>
    </location>
</feature>
<dbReference type="InterPro" id="IPR036259">
    <property type="entry name" value="MFS_trans_sf"/>
</dbReference>
<dbReference type="EMBL" id="QJVD01000001">
    <property type="protein sequence ID" value="PYI69779.1"/>
    <property type="molecule type" value="Genomic_DNA"/>
</dbReference>
<evidence type="ECO:0000256" key="3">
    <source>
        <dbReference type="ARBA" id="ARBA00022475"/>
    </source>
</evidence>
<evidence type="ECO:0000256" key="6">
    <source>
        <dbReference type="ARBA" id="ARBA00023136"/>
    </source>
</evidence>
<dbReference type="RefSeq" id="WP_110499202.1">
    <property type="nucleotide sequence ID" value="NZ_QJVD01000001.1"/>
</dbReference>
<dbReference type="PROSITE" id="PS50850">
    <property type="entry name" value="MFS"/>
    <property type="match status" value="1"/>
</dbReference>
<feature type="transmembrane region" description="Helical" evidence="7">
    <location>
        <begin position="359"/>
        <end position="380"/>
    </location>
</feature>
<dbReference type="Gene3D" id="1.20.1250.20">
    <property type="entry name" value="MFS general substrate transporter like domains"/>
    <property type="match status" value="1"/>
</dbReference>